<protein>
    <recommendedName>
        <fullName evidence="3">XRE family transcriptional regulator</fullName>
    </recommendedName>
</protein>
<reference evidence="1 2" key="1">
    <citation type="submission" date="2018-12" db="EMBL/GenBank/DDBJ databases">
        <authorList>
            <person name="Feng G."/>
            <person name="Zhu H."/>
        </authorList>
    </citation>
    <scope>NUCLEOTIDE SEQUENCE [LARGE SCALE GENOMIC DNA]</scope>
    <source>
        <strain evidence="1 2">KCTC 12533</strain>
    </source>
</reference>
<dbReference type="RefSeq" id="WP_125423265.1">
    <property type="nucleotide sequence ID" value="NZ_RWIT01000013.1"/>
</dbReference>
<evidence type="ECO:0000313" key="2">
    <source>
        <dbReference type="Proteomes" id="UP000273500"/>
    </source>
</evidence>
<proteinExistence type="predicted"/>
<organism evidence="1 2">
    <name type="scientific">Hymenobacter rigui</name>
    <dbReference type="NCBI Taxonomy" id="334424"/>
    <lineage>
        <taxon>Bacteria</taxon>
        <taxon>Pseudomonadati</taxon>
        <taxon>Bacteroidota</taxon>
        <taxon>Cytophagia</taxon>
        <taxon>Cytophagales</taxon>
        <taxon>Hymenobacteraceae</taxon>
        <taxon>Hymenobacter</taxon>
    </lineage>
</organism>
<evidence type="ECO:0000313" key="1">
    <source>
        <dbReference type="EMBL" id="RSK45484.1"/>
    </source>
</evidence>
<dbReference type="AlphaFoldDB" id="A0A428KGM1"/>
<name>A0A428KGM1_9BACT</name>
<comment type="caution">
    <text evidence="1">The sequence shown here is derived from an EMBL/GenBank/DDBJ whole genome shotgun (WGS) entry which is preliminary data.</text>
</comment>
<sequence length="91" mass="10035">MKKPLPPASAPSVAPPGQQFSYLLRHGRFSFTERELMEHLQMTYRTIKQREADPSSLTVAEALRVADLLTIPVQTVLAAALADALTTQTEN</sequence>
<gene>
    <name evidence="1" type="ORF">EI291_17970</name>
</gene>
<keyword evidence="2" id="KW-1185">Reference proteome</keyword>
<dbReference type="Proteomes" id="UP000273500">
    <property type="component" value="Unassembled WGS sequence"/>
</dbReference>
<dbReference type="EMBL" id="RWIT01000013">
    <property type="protein sequence ID" value="RSK45484.1"/>
    <property type="molecule type" value="Genomic_DNA"/>
</dbReference>
<evidence type="ECO:0008006" key="3">
    <source>
        <dbReference type="Google" id="ProtNLM"/>
    </source>
</evidence>
<accession>A0A428KGM1</accession>
<dbReference type="OrthoDB" id="886543at2"/>